<dbReference type="OrthoDB" id="10655832at2759"/>
<evidence type="ECO:0000313" key="2">
    <source>
        <dbReference type="Proteomes" id="UP000242715"/>
    </source>
</evidence>
<keyword evidence="2" id="KW-1185">Reference proteome</keyword>
<organism evidence="1 2">
    <name type="scientific">Trifolium subterraneum</name>
    <name type="common">Subterranean clover</name>
    <dbReference type="NCBI Taxonomy" id="3900"/>
    <lineage>
        <taxon>Eukaryota</taxon>
        <taxon>Viridiplantae</taxon>
        <taxon>Streptophyta</taxon>
        <taxon>Embryophyta</taxon>
        <taxon>Tracheophyta</taxon>
        <taxon>Spermatophyta</taxon>
        <taxon>Magnoliopsida</taxon>
        <taxon>eudicotyledons</taxon>
        <taxon>Gunneridae</taxon>
        <taxon>Pentapetalae</taxon>
        <taxon>rosids</taxon>
        <taxon>fabids</taxon>
        <taxon>Fabales</taxon>
        <taxon>Fabaceae</taxon>
        <taxon>Papilionoideae</taxon>
        <taxon>50 kb inversion clade</taxon>
        <taxon>NPAAA clade</taxon>
        <taxon>Hologalegina</taxon>
        <taxon>IRL clade</taxon>
        <taxon>Trifolieae</taxon>
        <taxon>Trifolium</taxon>
    </lineage>
</organism>
<gene>
    <name evidence="1" type="ORF">TSUD_323310</name>
</gene>
<reference evidence="2" key="1">
    <citation type="journal article" date="2017" name="Front. Plant Sci.">
        <title>Climate Clever Clovers: New Paradigm to Reduce the Environmental Footprint of Ruminants by Breeding Low Methanogenic Forages Utilizing Haplotype Variation.</title>
        <authorList>
            <person name="Kaur P."/>
            <person name="Appels R."/>
            <person name="Bayer P.E."/>
            <person name="Keeble-Gagnere G."/>
            <person name="Wang J."/>
            <person name="Hirakawa H."/>
            <person name="Shirasawa K."/>
            <person name="Vercoe P."/>
            <person name="Stefanova K."/>
            <person name="Durmic Z."/>
            <person name="Nichols P."/>
            <person name="Revell C."/>
            <person name="Isobe S.N."/>
            <person name="Edwards D."/>
            <person name="Erskine W."/>
        </authorList>
    </citation>
    <scope>NUCLEOTIDE SEQUENCE [LARGE SCALE GENOMIC DNA]</scope>
    <source>
        <strain evidence="2">cv. Daliak</strain>
    </source>
</reference>
<name>A0A2Z6MSM6_TRISU</name>
<evidence type="ECO:0000313" key="1">
    <source>
        <dbReference type="EMBL" id="GAU32763.1"/>
    </source>
</evidence>
<sequence>MVQSESKFMVNTIGDCMRNIVESPLKEALPVTKIFSFPNEDSAISDSEHGDAISDDVVINQVVPLTASIQTCLSYVRQNVSTQSLPPKPSDCAVSNPLLPLKPPNMNLLMLPPPLKSPDCVSILISPSPPTSDTTAKTVGIWIDLNFLATDEKSVFPYNDTSSFSGVYPYLHMCYYHHGDICYSHHASNLGNDIIVDGFEIGIWAESDSFVDDILTKKITTWGQGTFDCSQSSNVSSLSVDWD</sequence>
<dbReference type="Proteomes" id="UP000242715">
    <property type="component" value="Unassembled WGS sequence"/>
</dbReference>
<proteinExistence type="predicted"/>
<dbReference type="EMBL" id="DF973504">
    <property type="protein sequence ID" value="GAU32763.1"/>
    <property type="molecule type" value="Genomic_DNA"/>
</dbReference>
<protein>
    <submittedName>
        <fullName evidence="1">Uncharacterized protein</fullName>
    </submittedName>
</protein>
<dbReference type="AlphaFoldDB" id="A0A2Z6MSM6"/>
<accession>A0A2Z6MSM6</accession>